<protein>
    <submittedName>
        <fullName evidence="2">Group II intron reverse transcriptase/maturase</fullName>
    </submittedName>
</protein>
<dbReference type="InterPro" id="IPR051083">
    <property type="entry name" value="GrpII_Intron_Splice-Mob/Def"/>
</dbReference>
<dbReference type="InterPro" id="IPR000477">
    <property type="entry name" value="RT_dom"/>
</dbReference>
<evidence type="ECO:0000313" key="3">
    <source>
        <dbReference type="Proteomes" id="UP000534286"/>
    </source>
</evidence>
<evidence type="ECO:0000259" key="1">
    <source>
        <dbReference type="PROSITE" id="PS50878"/>
    </source>
</evidence>
<dbReference type="InterPro" id="IPR043502">
    <property type="entry name" value="DNA/RNA_pol_sf"/>
</dbReference>
<dbReference type="CDD" id="cd01651">
    <property type="entry name" value="RT_G2_intron"/>
    <property type="match status" value="1"/>
</dbReference>
<dbReference type="AlphaFoldDB" id="A0A7W7S0Y6"/>
<dbReference type="Pfam" id="PF00078">
    <property type="entry name" value="RVT_1"/>
    <property type="match status" value="1"/>
</dbReference>
<dbReference type="PANTHER" id="PTHR34047:SF8">
    <property type="entry name" value="PROTEIN YKFC"/>
    <property type="match status" value="1"/>
</dbReference>
<keyword evidence="2" id="KW-0548">Nucleotidyltransferase</keyword>
<keyword evidence="3" id="KW-1185">Reference proteome</keyword>
<reference evidence="2 3" key="1">
    <citation type="submission" date="2020-08" db="EMBL/GenBank/DDBJ databases">
        <title>Sequencing the genomes of 1000 actinobacteria strains.</title>
        <authorList>
            <person name="Klenk H.-P."/>
        </authorList>
    </citation>
    <scope>NUCLEOTIDE SEQUENCE [LARGE SCALE GENOMIC DNA]</scope>
    <source>
        <strain evidence="2 3">DSM 43023</strain>
    </source>
</reference>
<accession>A0A7W7S0Y6</accession>
<feature type="domain" description="Reverse transcriptase" evidence="1">
    <location>
        <begin position="88"/>
        <end position="296"/>
    </location>
</feature>
<proteinExistence type="predicted"/>
<keyword evidence="2" id="KW-0808">Transferase</keyword>
<dbReference type="SUPFAM" id="SSF56672">
    <property type="entry name" value="DNA/RNA polymerases"/>
    <property type="match status" value="1"/>
</dbReference>
<evidence type="ECO:0000313" key="2">
    <source>
        <dbReference type="EMBL" id="MBB4941717.1"/>
    </source>
</evidence>
<comment type="caution">
    <text evidence="2">The sequence shown here is derived from an EMBL/GenBank/DDBJ whole genome shotgun (WGS) entry which is preliminary data.</text>
</comment>
<dbReference type="EMBL" id="JACHJU010000002">
    <property type="protein sequence ID" value="MBB4941717.1"/>
    <property type="molecule type" value="Genomic_DNA"/>
</dbReference>
<dbReference type="PROSITE" id="PS50878">
    <property type="entry name" value="RT_POL"/>
    <property type="match status" value="1"/>
</dbReference>
<dbReference type="Proteomes" id="UP000534286">
    <property type="component" value="Unassembled WGS sequence"/>
</dbReference>
<dbReference type="RefSeq" id="WP_184757726.1">
    <property type="nucleotide sequence ID" value="NZ_BAABEK010000064.1"/>
</dbReference>
<dbReference type="GO" id="GO:0003964">
    <property type="term" value="F:RNA-directed DNA polymerase activity"/>
    <property type="evidence" value="ECO:0007669"/>
    <property type="project" value="UniProtKB-KW"/>
</dbReference>
<name>A0A7W7S0Y6_9ACTN</name>
<keyword evidence="2" id="KW-0695">RNA-directed DNA polymerase</keyword>
<dbReference type="PANTHER" id="PTHR34047">
    <property type="entry name" value="NUCLEAR INTRON MATURASE 1, MITOCHONDRIAL-RELATED"/>
    <property type="match status" value="1"/>
</dbReference>
<sequence length="296" mass="33123">MNTDELEYAMHMAERRVLGIQTKLHRWASDDPHRRFDDLFNLVTDPAFLLVAWVRVRGNKGARTAGVDGETAHYIQAVRGLEGFLAELRDDLKARTFRPLPVRQRAIPKAGGKVRYLGIATIRDRVVQASLKLVLEPIFEADFLPCSYGFRPNRRAHDAVAEVHHFTSRSYEWIVEGDIKACFDEISHSALMDRVRDRVGDKRVLALVKAFLKAGILTENGTLADTNAGSPQGSILSPLLSNVALSVLDEFIAQGPGGPGASPYERAKRRRQGLPNYRLCRYADDCAPRTLMEVVM</sequence>
<organism evidence="2 3">
    <name type="scientific">Streptosporangium album</name>
    <dbReference type="NCBI Taxonomy" id="47479"/>
    <lineage>
        <taxon>Bacteria</taxon>
        <taxon>Bacillati</taxon>
        <taxon>Actinomycetota</taxon>
        <taxon>Actinomycetes</taxon>
        <taxon>Streptosporangiales</taxon>
        <taxon>Streptosporangiaceae</taxon>
        <taxon>Streptosporangium</taxon>
    </lineage>
</organism>
<gene>
    <name evidence="2" type="ORF">FHR32_006094</name>
</gene>